<proteinExistence type="predicted"/>
<sequence length="689" mass="76075">MSFLAKLRRSRPVREDSSVTIVAGSPLFDRIGYARRIGGLAPEEAAAHYVATGWRDGHDPSPYFSTGWYLDTYPDVRAAGLCPLSHFLENGLAEGRSTSPFFLAPRMARSMGLREAGHPLLAYLAGWRELARPDIPLFDIDFFLAGLPADLRAHIREPFAAYMAEGVLRGWDPHPLFSTRFYLERNPELEAACINPLEHFVTEGGARLRDPHPDFDSGFYVSQLTPETASGIGIPVLHYLAAGVPRTLDPSEGFSTAGYLSLNPDVRSSGLNPLVHYVRYGRAEGRPILPSRHRPAGLLPTPPVPTPPLPAVPDGSDAAVLPTPVGEAWRPLSVIIPTYNRLAVLRDTLAACERHRGGVPLEYVVVDDGSSDGTFAYLTSLSFPESAIVPLRVPHGGSAAARNAGARVASHDVLLIMGDDIRPETDDFFRAHSRFHERRPGRGETMIGKVVWPSSQVLPVTVVMAHIQGRYGQQFPFSNLIPYTRYDFRHFFTSIVSIKKALVDDWDTDGFSKDFNLYGFEDTEFAYRTSRKVADFSIYYDPLSVGSHIHPHTMASFTQRQLSAGRMAKVFTDKHPEIAHILTLDDVRRALDASVDTTAIAAADHRAIFEGLRAWITLQEAQGLLGTSGYHEDLLAAFFELAFFVGYIEADPAPDSGKANALRLAFGRFLQRMRHSISREIAEGFPCLV</sequence>
<dbReference type="Gene3D" id="3.90.550.10">
    <property type="entry name" value="Spore Coat Polysaccharide Biosynthesis Protein SpsA, Chain A"/>
    <property type="match status" value="1"/>
</dbReference>
<evidence type="ECO:0000313" key="3">
    <source>
        <dbReference type="Proteomes" id="UP001231124"/>
    </source>
</evidence>
<dbReference type="PANTHER" id="PTHR43685:SF3">
    <property type="entry name" value="SLR2126 PROTEIN"/>
    <property type="match status" value="1"/>
</dbReference>
<protein>
    <submittedName>
        <fullName evidence="2">GT2 family glycosyltransferase</fullName>
    </submittedName>
</protein>
<dbReference type="Proteomes" id="UP001231124">
    <property type="component" value="Unassembled WGS sequence"/>
</dbReference>
<dbReference type="InterPro" id="IPR001173">
    <property type="entry name" value="Glyco_trans_2-like"/>
</dbReference>
<dbReference type="SUPFAM" id="SSF53448">
    <property type="entry name" value="Nucleotide-diphospho-sugar transferases"/>
    <property type="match status" value="1"/>
</dbReference>
<dbReference type="InterPro" id="IPR050834">
    <property type="entry name" value="Glycosyltransf_2"/>
</dbReference>
<name>A0ABU0I4X8_9HYPH</name>
<reference evidence="2 3" key="1">
    <citation type="submission" date="2023-07" db="EMBL/GenBank/DDBJ databases">
        <title>Genomic Encyclopedia of Type Strains, Phase IV (KMG-IV): sequencing the most valuable type-strain genomes for metagenomic binning, comparative biology and taxonomic classification.</title>
        <authorList>
            <person name="Goeker M."/>
        </authorList>
    </citation>
    <scope>NUCLEOTIDE SEQUENCE [LARGE SCALE GENOMIC DNA]</scope>
    <source>
        <strain evidence="2 3">DSM 19013</strain>
    </source>
</reference>
<dbReference type="PANTHER" id="PTHR43685">
    <property type="entry name" value="GLYCOSYLTRANSFERASE"/>
    <property type="match status" value="1"/>
</dbReference>
<evidence type="ECO:0000259" key="1">
    <source>
        <dbReference type="Pfam" id="PF00535"/>
    </source>
</evidence>
<organism evidence="2 3">
    <name type="scientific">Methylobacterium aerolatum</name>
    <dbReference type="NCBI Taxonomy" id="418708"/>
    <lineage>
        <taxon>Bacteria</taxon>
        <taxon>Pseudomonadati</taxon>
        <taxon>Pseudomonadota</taxon>
        <taxon>Alphaproteobacteria</taxon>
        <taxon>Hyphomicrobiales</taxon>
        <taxon>Methylobacteriaceae</taxon>
        <taxon>Methylobacterium</taxon>
    </lineage>
</organism>
<feature type="domain" description="Glycosyltransferase 2-like" evidence="1">
    <location>
        <begin position="333"/>
        <end position="428"/>
    </location>
</feature>
<accession>A0ABU0I4X8</accession>
<dbReference type="CDD" id="cd00761">
    <property type="entry name" value="Glyco_tranf_GTA_type"/>
    <property type="match status" value="1"/>
</dbReference>
<gene>
    <name evidence="2" type="ORF">QO012_004200</name>
</gene>
<dbReference type="RefSeq" id="WP_238205168.1">
    <property type="nucleotide sequence ID" value="NZ_BPQE01000021.1"/>
</dbReference>
<keyword evidence="3" id="KW-1185">Reference proteome</keyword>
<dbReference type="Pfam" id="PF00535">
    <property type="entry name" value="Glycos_transf_2"/>
    <property type="match status" value="1"/>
</dbReference>
<comment type="caution">
    <text evidence="2">The sequence shown here is derived from an EMBL/GenBank/DDBJ whole genome shotgun (WGS) entry which is preliminary data.</text>
</comment>
<dbReference type="EMBL" id="JAUSVP010000016">
    <property type="protein sequence ID" value="MDQ0449678.1"/>
    <property type="molecule type" value="Genomic_DNA"/>
</dbReference>
<evidence type="ECO:0000313" key="2">
    <source>
        <dbReference type="EMBL" id="MDQ0449678.1"/>
    </source>
</evidence>
<dbReference type="InterPro" id="IPR029044">
    <property type="entry name" value="Nucleotide-diphossugar_trans"/>
</dbReference>